<keyword evidence="9" id="KW-1133">Transmembrane helix</keyword>
<dbReference type="SUPFAM" id="SSF55874">
    <property type="entry name" value="ATPase domain of HSP90 chaperone/DNA topoisomerase II/histidine kinase"/>
    <property type="match status" value="1"/>
</dbReference>
<evidence type="ECO:0000256" key="2">
    <source>
        <dbReference type="ARBA" id="ARBA00012438"/>
    </source>
</evidence>
<dbReference type="GO" id="GO:0000155">
    <property type="term" value="F:phosphorelay sensor kinase activity"/>
    <property type="evidence" value="ECO:0007669"/>
    <property type="project" value="InterPro"/>
</dbReference>
<dbReference type="InterPro" id="IPR003661">
    <property type="entry name" value="HisK_dim/P_dom"/>
</dbReference>
<dbReference type="SUPFAM" id="SSF47384">
    <property type="entry name" value="Homodimeric domain of signal transducing histidine kinase"/>
    <property type="match status" value="1"/>
</dbReference>
<feature type="transmembrane region" description="Helical" evidence="9">
    <location>
        <begin position="124"/>
        <end position="143"/>
    </location>
</feature>
<evidence type="ECO:0000256" key="4">
    <source>
        <dbReference type="ARBA" id="ARBA00022679"/>
    </source>
</evidence>
<evidence type="ECO:0000256" key="3">
    <source>
        <dbReference type="ARBA" id="ARBA00022553"/>
    </source>
</evidence>
<protein>
    <recommendedName>
        <fullName evidence="2">histidine kinase</fullName>
        <ecNumber evidence="2">2.7.13.3</ecNumber>
    </recommendedName>
</protein>
<keyword evidence="4" id="KW-0808">Transferase</keyword>
<feature type="transmembrane region" description="Helical" evidence="9">
    <location>
        <begin position="227"/>
        <end position="245"/>
    </location>
</feature>
<evidence type="ECO:0000256" key="9">
    <source>
        <dbReference type="SAM" id="Phobius"/>
    </source>
</evidence>
<organism evidence="11">
    <name type="scientific">Rhizobium meliloti</name>
    <name type="common">Ensifer meliloti</name>
    <name type="synonym">Sinorhizobium meliloti</name>
    <dbReference type="NCBI Taxonomy" id="382"/>
    <lineage>
        <taxon>Bacteria</taxon>
        <taxon>Pseudomonadati</taxon>
        <taxon>Pseudomonadota</taxon>
        <taxon>Alphaproteobacteria</taxon>
        <taxon>Hyphomicrobiales</taxon>
        <taxon>Rhizobiaceae</taxon>
        <taxon>Sinorhizobium/Ensifer group</taxon>
        <taxon>Sinorhizobium</taxon>
    </lineage>
</organism>
<dbReference type="SMART" id="SM00387">
    <property type="entry name" value="HATPase_c"/>
    <property type="match status" value="1"/>
</dbReference>
<dbReference type="Pfam" id="PF02518">
    <property type="entry name" value="HATPase_c"/>
    <property type="match status" value="1"/>
</dbReference>
<dbReference type="SMART" id="SM00388">
    <property type="entry name" value="HisKA"/>
    <property type="match status" value="1"/>
</dbReference>
<reference evidence="11" key="1">
    <citation type="journal article" date="2013" name="Genome Biol.">
        <title>Comparative genomics of the core and accessory genomes of 48 Sinorhizobium strains comprising five genospecies.</title>
        <authorList>
            <person name="Sugawara M."/>
            <person name="Epstein B."/>
            <person name="Badgley B.D."/>
            <person name="Unno T."/>
            <person name="Xu L."/>
            <person name="Reese J."/>
            <person name="Gyaneshwar P."/>
            <person name="Denny R."/>
            <person name="Mudge J."/>
            <person name="Bharti A.K."/>
            <person name="Farmer A.D."/>
            <person name="May G.D."/>
            <person name="Woodward J.E."/>
            <person name="Medigue C."/>
            <person name="Vallenet D."/>
            <person name="Lajus A."/>
            <person name="Rouy Z."/>
            <person name="Martinez-Vaz B."/>
            <person name="Tiffin P."/>
            <person name="Young N.D."/>
            <person name="Sadowsky M.J."/>
        </authorList>
    </citation>
    <scope>NUCLEOTIDE SEQUENCE</scope>
    <source>
        <strain evidence="11">M30</strain>
    </source>
</reference>
<dbReference type="CDD" id="cd00082">
    <property type="entry name" value="HisKA"/>
    <property type="match status" value="1"/>
</dbReference>
<feature type="transmembrane region" description="Helical" evidence="9">
    <location>
        <begin position="200"/>
        <end position="220"/>
    </location>
</feature>
<evidence type="ECO:0000256" key="7">
    <source>
        <dbReference type="ARBA" id="ARBA00022840"/>
    </source>
</evidence>
<keyword evidence="9" id="KW-0472">Membrane</keyword>
<dbReference type="InterPro" id="IPR033424">
    <property type="entry name" value="MASE4"/>
</dbReference>
<feature type="transmembrane region" description="Helical" evidence="9">
    <location>
        <begin position="23"/>
        <end position="42"/>
    </location>
</feature>
<dbReference type="RefSeq" id="WP_015241942.1">
    <property type="nucleotide sequence ID" value="NZ_CP019585.1"/>
</dbReference>
<feature type="transmembrane region" description="Helical" evidence="9">
    <location>
        <begin position="155"/>
        <end position="180"/>
    </location>
</feature>
<dbReference type="EC" id="2.7.13.3" evidence="2"/>
<dbReference type="GeneID" id="25011580"/>
<sequence>MAAPEEEFFVLSDLSPGLTQKRVALAVVFGLLVLVFIAAGPLSGVQPRRIDAFVPAYTTAMFVNDSITAILLFAQFSILRSRAILIIASGYVFTALILIPWILAFPGVFVPGRGLIGGLQSTSWLYFSWHAGFSMFVIGYALVKGADPDRRLWRGTVGAAIFLSVALTTVLVLAAAYVCVAFEAMLPRVVLDSLRLSPSWPYVGAPVALVSIVALVLLWIRRRSMLDLWLMVVMFLYAIEIPLSYYPTPVRFSIDWYAVRIIGFFSSSLVLIVMLYEITTLYGRLLGAVRGRRQEREARMVTGEAVAATIAHEVKQPLSGMITSADAGLRFLNRPLPDLEEAEAAFKQIVAGGHRAAAVVDGIRTIFKTEGRKRASLDLNDLIRETLALMRGDLAKHRIRVEALMDERLPQVVGDRVQLQQVLVILMTNAMESMIAIDGSRVLCVASHMHDDGHVGVSVADTGTGIGPEDTDRIFNPLFTTKSDGMGMGLSICRSIVEAHDGRLWAAPNMPRGAIFHFSSTRSVSA</sequence>
<keyword evidence="8" id="KW-0902">Two-component regulatory system</keyword>
<evidence type="ECO:0000259" key="10">
    <source>
        <dbReference type="PROSITE" id="PS50109"/>
    </source>
</evidence>
<evidence type="ECO:0000256" key="6">
    <source>
        <dbReference type="ARBA" id="ARBA00022777"/>
    </source>
</evidence>
<dbReference type="InterPro" id="IPR003594">
    <property type="entry name" value="HATPase_dom"/>
</dbReference>
<dbReference type="InterPro" id="IPR004358">
    <property type="entry name" value="Sig_transdc_His_kin-like_C"/>
</dbReference>
<feature type="transmembrane region" description="Helical" evidence="9">
    <location>
        <begin position="54"/>
        <end position="76"/>
    </location>
</feature>
<dbReference type="InterPro" id="IPR036097">
    <property type="entry name" value="HisK_dim/P_sf"/>
</dbReference>
<keyword evidence="9" id="KW-0812">Transmembrane</keyword>
<dbReference type="InterPro" id="IPR036890">
    <property type="entry name" value="HATPase_C_sf"/>
</dbReference>
<dbReference type="EMBL" id="WISP01000162">
    <property type="protein sequence ID" value="MQW06289.1"/>
    <property type="molecule type" value="Genomic_DNA"/>
</dbReference>
<feature type="transmembrane region" description="Helical" evidence="9">
    <location>
        <begin position="257"/>
        <end position="276"/>
    </location>
</feature>
<dbReference type="GO" id="GO:0005524">
    <property type="term" value="F:ATP binding"/>
    <property type="evidence" value="ECO:0007669"/>
    <property type="project" value="UniProtKB-KW"/>
</dbReference>
<dbReference type="PANTHER" id="PTHR43065:SF10">
    <property type="entry name" value="PEROXIDE STRESS-ACTIVATED HISTIDINE KINASE MAK3"/>
    <property type="match status" value="1"/>
</dbReference>
<feature type="transmembrane region" description="Helical" evidence="9">
    <location>
        <begin position="83"/>
        <end position="104"/>
    </location>
</feature>
<keyword evidence="5" id="KW-0547">Nucleotide-binding</keyword>
<evidence type="ECO:0000256" key="5">
    <source>
        <dbReference type="ARBA" id="ARBA00022741"/>
    </source>
</evidence>
<dbReference type="PROSITE" id="PS50109">
    <property type="entry name" value="HIS_KIN"/>
    <property type="match status" value="1"/>
</dbReference>
<feature type="domain" description="Histidine kinase" evidence="10">
    <location>
        <begin position="309"/>
        <end position="524"/>
    </location>
</feature>
<dbReference type="PRINTS" id="PR00344">
    <property type="entry name" value="BCTRLSENSOR"/>
</dbReference>
<name>A0A6A7ZVT7_RHIML</name>
<gene>
    <name evidence="11" type="ORF">GHK45_21890</name>
</gene>
<evidence type="ECO:0000313" key="11">
    <source>
        <dbReference type="EMBL" id="MQW06289.1"/>
    </source>
</evidence>
<comment type="caution">
    <text evidence="11">The sequence shown here is derived from an EMBL/GenBank/DDBJ whole genome shotgun (WGS) entry which is preliminary data.</text>
</comment>
<keyword evidence="6 11" id="KW-0418">Kinase</keyword>
<proteinExistence type="predicted"/>
<dbReference type="AlphaFoldDB" id="A0A6A7ZVT7"/>
<dbReference type="InterPro" id="IPR005467">
    <property type="entry name" value="His_kinase_dom"/>
</dbReference>
<dbReference type="PANTHER" id="PTHR43065">
    <property type="entry name" value="SENSOR HISTIDINE KINASE"/>
    <property type="match status" value="1"/>
</dbReference>
<dbReference type="Gene3D" id="1.10.287.130">
    <property type="match status" value="1"/>
</dbReference>
<comment type="catalytic activity">
    <reaction evidence="1">
        <text>ATP + protein L-histidine = ADP + protein N-phospho-L-histidine.</text>
        <dbReference type="EC" id="2.7.13.3"/>
    </reaction>
</comment>
<evidence type="ECO:0000256" key="1">
    <source>
        <dbReference type="ARBA" id="ARBA00000085"/>
    </source>
</evidence>
<dbReference type="Pfam" id="PF17158">
    <property type="entry name" value="MASE4"/>
    <property type="match status" value="1"/>
</dbReference>
<keyword evidence="7" id="KW-0067">ATP-binding</keyword>
<accession>A0A6A7ZVT7</accession>
<keyword evidence="3" id="KW-0597">Phosphoprotein</keyword>
<dbReference type="Gene3D" id="3.30.565.10">
    <property type="entry name" value="Histidine kinase-like ATPase, C-terminal domain"/>
    <property type="match status" value="1"/>
</dbReference>
<evidence type="ECO:0000256" key="8">
    <source>
        <dbReference type="ARBA" id="ARBA00023012"/>
    </source>
</evidence>